<keyword evidence="1" id="KW-0479">Metal-binding</keyword>
<evidence type="ECO:0000256" key="1">
    <source>
        <dbReference type="ARBA" id="ARBA00022723"/>
    </source>
</evidence>
<sequence length="535" mass="59448">MSDPTRSMLFENRRAPFLHPKNHPKIRFSGNNVHLFHSPPRLPIGLQTQAKAGLPGSSHSDQALRRLCDLSTATERMHSKSFLPVFYAALDIVYIPTTGQLEAYMDGTNPGLRLVISSACWAITGVATLAGMGIVDPRALLELWSRIWPWIEFLHGYWEHLPAIDNFPEGSAYTLFVSVILALSRTTMKEAISHTHGVRAVLGRAWLVIIQAIPSDDAEWLANISEVLGSLEPSNIQTFQELVEGVGGTMAGLACIIVKHFDRVVHPHSPISTIFPCTWGVFILLDVCRKYDPDDCLPDHLVSNGAISSLITLLRALADASLQQAAMELMDHSFAVLCRILAGRRSHFKIMEGFRAGLIPMMKVTALKNIPRFDVYLENILLAILPSNMVYRSVLMELQESLPILEDLGTDRASGSIKDAWRVFTSLAKARLQLLRDYEAGKFLSSQGCDNLECGIIRAKSTFRRCSGCRTLCYCSRKCQIEDWRAGHRQACEHFLNLKLGMPSPSSSAPGTDHSFVHLSTIITTATERKYGPRN</sequence>
<keyword evidence="2 4" id="KW-0863">Zinc-finger</keyword>
<dbReference type="Gene3D" id="6.10.140.2220">
    <property type="match status" value="1"/>
</dbReference>
<dbReference type="Pfam" id="PF01753">
    <property type="entry name" value="zf-MYND"/>
    <property type="match status" value="1"/>
</dbReference>
<dbReference type="GO" id="GO:0008270">
    <property type="term" value="F:zinc ion binding"/>
    <property type="evidence" value="ECO:0007669"/>
    <property type="project" value="UniProtKB-KW"/>
</dbReference>
<keyword evidence="3" id="KW-0862">Zinc</keyword>
<gene>
    <name evidence="6" type="ORF">DFH07DRAFT_540231</name>
</gene>
<protein>
    <recommendedName>
        <fullName evidence="5">MYND-type domain-containing protein</fullName>
    </recommendedName>
</protein>
<comment type="caution">
    <text evidence="6">The sequence shown here is derived from an EMBL/GenBank/DDBJ whole genome shotgun (WGS) entry which is preliminary data.</text>
</comment>
<evidence type="ECO:0000313" key="6">
    <source>
        <dbReference type="EMBL" id="KAJ7778803.1"/>
    </source>
</evidence>
<feature type="domain" description="MYND-type" evidence="5">
    <location>
        <begin position="451"/>
        <end position="492"/>
    </location>
</feature>
<organism evidence="6 7">
    <name type="scientific">Mycena maculata</name>
    <dbReference type="NCBI Taxonomy" id="230809"/>
    <lineage>
        <taxon>Eukaryota</taxon>
        <taxon>Fungi</taxon>
        <taxon>Dikarya</taxon>
        <taxon>Basidiomycota</taxon>
        <taxon>Agaricomycotina</taxon>
        <taxon>Agaricomycetes</taxon>
        <taxon>Agaricomycetidae</taxon>
        <taxon>Agaricales</taxon>
        <taxon>Marasmiineae</taxon>
        <taxon>Mycenaceae</taxon>
        <taxon>Mycena</taxon>
    </lineage>
</organism>
<dbReference type="EMBL" id="JARJLG010000008">
    <property type="protein sequence ID" value="KAJ7778803.1"/>
    <property type="molecule type" value="Genomic_DNA"/>
</dbReference>
<evidence type="ECO:0000313" key="7">
    <source>
        <dbReference type="Proteomes" id="UP001215280"/>
    </source>
</evidence>
<dbReference type="Proteomes" id="UP001215280">
    <property type="component" value="Unassembled WGS sequence"/>
</dbReference>
<dbReference type="PROSITE" id="PS50865">
    <property type="entry name" value="ZF_MYND_2"/>
    <property type="match status" value="1"/>
</dbReference>
<dbReference type="AlphaFoldDB" id="A0AAD7K5M4"/>
<name>A0AAD7K5M4_9AGAR</name>
<evidence type="ECO:0000256" key="4">
    <source>
        <dbReference type="PROSITE-ProRule" id="PRU00134"/>
    </source>
</evidence>
<dbReference type="InterPro" id="IPR002893">
    <property type="entry name" value="Znf_MYND"/>
</dbReference>
<evidence type="ECO:0000256" key="2">
    <source>
        <dbReference type="ARBA" id="ARBA00022771"/>
    </source>
</evidence>
<evidence type="ECO:0000256" key="3">
    <source>
        <dbReference type="ARBA" id="ARBA00022833"/>
    </source>
</evidence>
<reference evidence="6" key="1">
    <citation type="submission" date="2023-03" db="EMBL/GenBank/DDBJ databases">
        <title>Massive genome expansion in bonnet fungi (Mycena s.s.) driven by repeated elements and novel gene families across ecological guilds.</title>
        <authorList>
            <consortium name="Lawrence Berkeley National Laboratory"/>
            <person name="Harder C.B."/>
            <person name="Miyauchi S."/>
            <person name="Viragh M."/>
            <person name="Kuo A."/>
            <person name="Thoen E."/>
            <person name="Andreopoulos B."/>
            <person name="Lu D."/>
            <person name="Skrede I."/>
            <person name="Drula E."/>
            <person name="Henrissat B."/>
            <person name="Morin E."/>
            <person name="Kohler A."/>
            <person name="Barry K."/>
            <person name="LaButti K."/>
            <person name="Morin E."/>
            <person name="Salamov A."/>
            <person name="Lipzen A."/>
            <person name="Mereny Z."/>
            <person name="Hegedus B."/>
            <person name="Baldrian P."/>
            <person name="Stursova M."/>
            <person name="Weitz H."/>
            <person name="Taylor A."/>
            <person name="Grigoriev I.V."/>
            <person name="Nagy L.G."/>
            <person name="Martin F."/>
            <person name="Kauserud H."/>
        </authorList>
    </citation>
    <scope>NUCLEOTIDE SEQUENCE</scope>
    <source>
        <strain evidence="6">CBHHK188m</strain>
    </source>
</reference>
<accession>A0AAD7K5M4</accession>
<dbReference type="SUPFAM" id="SSF144232">
    <property type="entry name" value="HIT/MYND zinc finger-like"/>
    <property type="match status" value="1"/>
</dbReference>
<keyword evidence="7" id="KW-1185">Reference proteome</keyword>
<evidence type="ECO:0000259" key="5">
    <source>
        <dbReference type="PROSITE" id="PS50865"/>
    </source>
</evidence>
<proteinExistence type="predicted"/>